<accession>C9LCA7</accession>
<dbReference type="GO" id="GO:0008837">
    <property type="term" value="F:diaminopimelate epimerase activity"/>
    <property type="evidence" value="ECO:0007669"/>
    <property type="project" value="UniProtKB-UniRule"/>
</dbReference>
<protein>
    <recommendedName>
        <fullName evidence="3 4">Diaminopimelate epimerase</fullName>
        <shortName evidence="3">DAP epimerase</shortName>
        <ecNumber evidence="3 4">5.1.1.7</ecNumber>
    </recommendedName>
    <alternativeName>
        <fullName evidence="3">PLP-independent amino acid racemase</fullName>
    </alternativeName>
</protein>
<feature type="binding site" evidence="3">
    <location>
        <position position="35"/>
    </location>
    <ligand>
        <name>substrate</name>
    </ligand>
</feature>
<comment type="function">
    <text evidence="3">Catalyzes the stereoinversion of LL-2,6-diaminopimelate (L,L-DAP) to meso-diaminopimelate (meso-DAP), a precursor of L-lysine and an essential component of the bacterial peptidoglycan.</text>
</comment>
<comment type="subunit">
    <text evidence="3">Homodimer.</text>
</comment>
<dbReference type="EC" id="5.1.1.7" evidence="3 4"/>
<evidence type="ECO:0000256" key="1">
    <source>
        <dbReference type="ARBA" id="ARBA00010219"/>
    </source>
</evidence>
<dbReference type="HOGENOM" id="CLU_053306_1_1_9"/>
<dbReference type="SUPFAM" id="SSF54506">
    <property type="entry name" value="Diaminopimelate epimerase-like"/>
    <property type="match status" value="2"/>
</dbReference>
<feature type="site" description="Could be important to modulate the pK values of the two catalytic cysteine residues" evidence="3">
    <location>
        <position position="184"/>
    </location>
</feature>
<comment type="caution">
    <text evidence="5">The sequence shown here is derived from an EMBL/GenBank/DDBJ whole genome shotgun (WGS) entry which is preliminary data.</text>
</comment>
<comment type="pathway">
    <text evidence="3">Amino-acid biosynthesis; L-lysine biosynthesis via DAP pathway; DL-2,6-diaminopimelate from LL-2,6-diaminopimelate: step 1/1.</text>
</comment>
<comment type="similarity">
    <text evidence="1 3">Belongs to the diaminopimelate epimerase family.</text>
</comment>
<keyword evidence="3" id="KW-0028">Amino-acid biosynthesis</keyword>
<evidence type="ECO:0000256" key="2">
    <source>
        <dbReference type="ARBA" id="ARBA00023235"/>
    </source>
</evidence>
<dbReference type="EMBL" id="ABYU02000049">
    <property type="protein sequence ID" value="EEX20331.1"/>
    <property type="molecule type" value="Genomic_DNA"/>
</dbReference>
<feature type="binding site" evidence="3">
    <location>
        <position position="86"/>
    </location>
    <ligand>
        <name>substrate</name>
    </ligand>
</feature>
<dbReference type="Pfam" id="PF01678">
    <property type="entry name" value="DAP_epimerase"/>
    <property type="match status" value="2"/>
</dbReference>
<keyword evidence="2 3" id="KW-0413">Isomerase</keyword>
<dbReference type="UniPathway" id="UPA00034">
    <property type="reaction ID" value="UER00025"/>
</dbReference>
<evidence type="ECO:0000313" key="6">
    <source>
        <dbReference type="Proteomes" id="UP000003755"/>
    </source>
</evidence>
<dbReference type="GO" id="GO:0009089">
    <property type="term" value="P:lysine biosynthetic process via diaminopimelate"/>
    <property type="evidence" value="ECO:0007669"/>
    <property type="project" value="UniProtKB-UniRule"/>
</dbReference>
<comment type="caution">
    <text evidence="3">Lacks conserved residue(s) required for the propagation of feature annotation.</text>
</comment>
<sequence>MFDTLIVSSILYLEKNFFRKKEQNMEFYKYHSLGNDYLIYDCNKNQEALDKEKIVKLCNRNYGIGADGIVEGPYKKEGKMYVKVYNADGSEAEQGGNAIRIFAHYLKTIKEVQSESFSLYTKGGEVKLRFLNREGTRIQMTMGQLSFDSEKIGLTGPKREALHEYFNFGGEEYACTCVSVGNPHCVIITDEISRAKVCAIGKYSEVADYFPERINTQIVKVLDKNNIQIEIYERGVGYTLSSGTCSCAAAGAAYRLGLIDSDVMVHTPGGKLWTQIDENFNVKMIGSVKGICRIELFEDFFRQI</sequence>
<keyword evidence="6" id="KW-1185">Reference proteome</keyword>
<proteinExistence type="inferred from homology"/>
<evidence type="ECO:0000256" key="3">
    <source>
        <dbReference type="HAMAP-Rule" id="MF_00197"/>
    </source>
</evidence>
<feature type="binding site" evidence="3">
    <location>
        <begin position="243"/>
        <end position="244"/>
    </location>
    <ligand>
        <name>substrate</name>
    </ligand>
</feature>
<dbReference type="Proteomes" id="UP000003755">
    <property type="component" value="Unassembled WGS sequence"/>
</dbReference>
<comment type="subcellular location">
    <subcellularLocation>
        <location evidence="3">Cytoplasm</location>
    </subcellularLocation>
</comment>
<dbReference type="InterPro" id="IPR001653">
    <property type="entry name" value="DAP_epimerase_DapF"/>
</dbReference>
<dbReference type="STRING" id="537007.BLAHAN_07065"/>
<dbReference type="Gene3D" id="3.10.310.10">
    <property type="entry name" value="Diaminopimelate Epimerase, Chain A, domain 1"/>
    <property type="match status" value="2"/>
</dbReference>
<feature type="binding site" evidence="3">
    <location>
        <begin position="96"/>
        <end position="97"/>
    </location>
    <ligand>
        <name>substrate</name>
    </ligand>
</feature>
<dbReference type="NCBIfam" id="TIGR00652">
    <property type="entry name" value="DapF"/>
    <property type="match status" value="1"/>
</dbReference>
<dbReference type="eggNOG" id="COG0253">
    <property type="taxonomic scope" value="Bacteria"/>
</dbReference>
<name>C9LCA7_BLAHA</name>
<organism evidence="5 6">
    <name type="scientific">Blautia hansenii DSM 20583</name>
    <dbReference type="NCBI Taxonomy" id="537007"/>
    <lineage>
        <taxon>Bacteria</taxon>
        <taxon>Bacillati</taxon>
        <taxon>Bacillota</taxon>
        <taxon>Clostridia</taxon>
        <taxon>Lachnospirales</taxon>
        <taxon>Lachnospiraceae</taxon>
        <taxon>Blautia</taxon>
    </lineage>
</organism>
<reference evidence="5" key="1">
    <citation type="submission" date="2009-09" db="EMBL/GenBank/DDBJ databases">
        <authorList>
            <person name="Weinstock G."/>
            <person name="Sodergren E."/>
            <person name="Clifton S."/>
            <person name="Fulton L."/>
            <person name="Fulton B."/>
            <person name="Courtney L."/>
            <person name="Fronick C."/>
            <person name="Harrison M."/>
            <person name="Strong C."/>
            <person name="Farmer C."/>
            <person name="Delahaunty K."/>
            <person name="Markovic C."/>
            <person name="Hall O."/>
            <person name="Minx P."/>
            <person name="Tomlinson C."/>
            <person name="Mitreva M."/>
            <person name="Nelson J."/>
            <person name="Hou S."/>
            <person name="Wollam A."/>
            <person name="Pepin K.H."/>
            <person name="Johnson M."/>
            <person name="Bhonagiri V."/>
            <person name="Nash W.E."/>
            <person name="Warren W."/>
            <person name="Chinwalla A."/>
            <person name="Mardis E.R."/>
            <person name="Wilson R.K."/>
        </authorList>
    </citation>
    <scope>NUCLEOTIDE SEQUENCE [LARGE SCALE GENOMIC DNA]</scope>
    <source>
        <strain evidence="5">DSM 20583</strain>
    </source>
</reference>
<dbReference type="AlphaFoldDB" id="C9LCA7"/>
<dbReference type="PANTHER" id="PTHR31689:SF0">
    <property type="entry name" value="DIAMINOPIMELATE EPIMERASE"/>
    <property type="match status" value="1"/>
</dbReference>
<keyword evidence="3" id="KW-0457">Lysine biosynthesis</keyword>
<dbReference type="GO" id="GO:0005829">
    <property type="term" value="C:cytosol"/>
    <property type="evidence" value="ECO:0007669"/>
    <property type="project" value="TreeGrafter"/>
</dbReference>
<feature type="binding site" evidence="3">
    <location>
        <position position="182"/>
    </location>
    <ligand>
        <name>substrate</name>
    </ligand>
</feature>
<comment type="catalytic activity">
    <reaction evidence="3">
        <text>(2S,6S)-2,6-diaminopimelate = meso-2,6-diaminopimelate</text>
        <dbReference type="Rhea" id="RHEA:15393"/>
        <dbReference type="ChEBI" id="CHEBI:57609"/>
        <dbReference type="ChEBI" id="CHEBI:57791"/>
        <dbReference type="EC" id="5.1.1.7"/>
    </reaction>
</comment>
<feature type="site" description="Could be important to modulate the pK values of the two catalytic cysteine residues" evidence="3">
    <location>
        <position position="233"/>
    </location>
</feature>
<feature type="binding site" evidence="3">
    <location>
        <position position="215"/>
    </location>
    <ligand>
        <name>substrate</name>
    </ligand>
</feature>
<dbReference type="HAMAP" id="MF_00197">
    <property type="entry name" value="DAP_epimerase"/>
    <property type="match status" value="1"/>
</dbReference>
<dbReference type="PANTHER" id="PTHR31689">
    <property type="entry name" value="DIAMINOPIMELATE EPIMERASE, CHLOROPLASTIC"/>
    <property type="match status" value="1"/>
</dbReference>
<keyword evidence="3" id="KW-0963">Cytoplasm</keyword>
<evidence type="ECO:0000313" key="5">
    <source>
        <dbReference type="EMBL" id="EEX20331.1"/>
    </source>
</evidence>
<gene>
    <name evidence="3 5" type="primary">dapF</name>
    <name evidence="5" type="ORF">BLAHAN_07065</name>
</gene>
<feature type="binding site" evidence="3">
    <location>
        <begin position="233"/>
        <end position="234"/>
    </location>
    <ligand>
        <name>substrate</name>
    </ligand>
</feature>
<evidence type="ECO:0000256" key="4">
    <source>
        <dbReference type="NCBIfam" id="TIGR00652"/>
    </source>
</evidence>